<evidence type="ECO:0000256" key="1">
    <source>
        <dbReference type="ARBA" id="ARBA00001947"/>
    </source>
</evidence>
<organism evidence="7 8">
    <name type="scientific">Cordyceps javanica</name>
    <dbReference type="NCBI Taxonomy" id="43265"/>
    <lineage>
        <taxon>Eukaryota</taxon>
        <taxon>Fungi</taxon>
        <taxon>Dikarya</taxon>
        <taxon>Ascomycota</taxon>
        <taxon>Pezizomycotina</taxon>
        <taxon>Sordariomycetes</taxon>
        <taxon>Hypocreomycetidae</taxon>
        <taxon>Hypocreales</taxon>
        <taxon>Cordycipitaceae</taxon>
        <taxon>Cordyceps</taxon>
    </lineage>
</organism>
<protein>
    <submittedName>
        <fullName evidence="7">Beta lactamase domain</fullName>
    </submittedName>
</protein>
<keyword evidence="3" id="KW-0479">Metal-binding</keyword>
<dbReference type="PANTHER" id="PTHR23131">
    <property type="entry name" value="ENDORIBONUCLEASE LACTB2"/>
    <property type="match status" value="1"/>
</dbReference>
<dbReference type="AlphaFoldDB" id="A0A545UNB8"/>
<keyword evidence="8" id="KW-1185">Reference proteome</keyword>
<feature type="domain" description="Metallo-beta-lactamase" evidence="6">
    <location>
        <begin position="65"/>
        <end position="221"/>
    </location>
</feature>
<name>A0A545UNB8_9HYPO</name>
<evidence type="ECO:0000256" key="5">
    <source>
        <dbReference type="ARBA" id="ARBA00022833"/>
    </source>
</evidence>
<dbReference type="GO" id="GO:0044550">
    <property type="term" value="P:secondary metabolite biosynthetic process"/>
    <property type="evidence" value="ECO:0007669"/>
    <property type="project" value="UniProtKB-ARBA"/>
</dbReference>
<evidence type="ECO:0000256" key="4">
    <source>
        <dbReference type="ARBA" id="ARBA00022801"/>
    </source>
</evidence>
<dbReference type="InterPro" id="IPR036866">
    <property type="entry name" value="RibonucZ/Hydroxyglut_hydro"/>
</dbReference>
<dbReference type="FunFam" id="3.60.15.10:FF:000041">
    <property type="entry name" value="Metallo-beta-lactamase domain protein"/>
    <property type="match status" value="1"/>
</dbReference>
<comment type="cofactor">
    <cofactor evidence="1">
        <name>Zn(2+)</name>
        <dbReference type="ChEBI" id="CHEBI:29105"/>
    </cofactor>
</comment>
<sequence length="338" mass="37221">MEARNNPEHDKGGYRQINKALNICAFDDYLKGQTASLPALPDVEQVTPRVLRVLGQNPGKFTFQGTNTFVVGTAESRILIDTSGGEPEYILLLAQALKARNIRVKYVLITHWHGDHCGGVADLIQMYPHLKDHIYKNDPEPGQQNIADGQVFRVEGATVTAVHAPGHSKDHMCFRLEEESSMFTGDNILGHGTSAVEDLGVYMSSLGKMAAQNPVTGHPGHGVTIDNLPAKIERELSQKLRRETQILAALKLSQERGQRSVSVKELVAAAYGASVDETTRILALEPFTEEVLRKVASDGKVGFEVRGCQKRWYLLQKQTDGQRTRVVRAAAPRILGHT</sequence>
<dbReference type="Pfam" id="PF00753">
    <property type="entry name" value="Lactamase_B"/>
    <property type="match status" value="1"/>
</dbReference>
<dbReference type="InterPro" id="IPR050662">
    <property type="entry name" value="Sec-metab_biosynth-thioest"/>
</dbReference>
<dbReference type="SMART" id="SM00849">
    <property type="entry name" value="Lactamase_B"/>
    <property type="match status" value="1"/>
</dbReference>
<dbReference type="Gene3D" id="1.10.10.10">
    <property type="entry name" value="Winged helix-like DNA-binding domain superfamily/Winged helix DNA-binding domain"/>
    <property type="match status" value="1"/>
</dbReference>
<dbReference type="Proteomes" id="UP000315783">
    <property type="component" value="Unassembled WGS sequence"/>
</dbReference>
<evidence type="ECO:0000256" key="2">
    <source>
        <dbReference type="ARBA" id="ARBA00007749"/>
    </source>
</evidence>
<dbReference type="PANTHER" id="PTHR23131:SF3">
    <property type="entry name" value="ATROCHRYSONE CARBOXYL ACP THIOESTERASE"/>
    <property type="match status" value="1"/>
</dbReference>
<keyword evidence="5" id="KW-0862">Zinc</keyword>
<comment type="similarity">
    <text evidence="2">Belongs to the metallo-beta-lactamase superfamily.</text>
</comment>
<dbReference type="InterPro" id="IPR001279">
    <property type="entry name" value="Metallo-B-lactamas"/>
</dbReference>
<reference evidence="7 8" key="1">
    <citation type="journal article" date="2019" name="Appl. Microbiol. Biotechnol.">
        <title>Genome sequence of Isaria javanica and comparative genome analysis insights into family S53 peptidase evolution in fungal entomopathogens.</title>
        <authorList>
            <person name="Lin R."/>
            <person name="Zhang X."/>
            <person name="Xin B."/>
            <person name="Zou M."/>
            <person name="Gao Y."/>
            <person name="Qin F."/>
            <person name="Hu Q."/>
            <person name="Xie B."/>
            <person name="Cheng X."/>
        </authorList>
    </citation>
    <scope>NUCLEOTIDE SEQUENCE [LARGE SCALE GENOMIC DNA]</scope>
    <source>
        <strain evidence="7 8">IJ1G</strain>
    </source>
</reference>
<dbReference type="EMBL" id="SPUK01000022">
    <property type="protein sequence ID" value="TQV90958.1"/>
    <property type="molecule type" value="Genomic_DNA"/>
</dbReference>
<evidence type="ECO:0000259" key="6">
    <source>
        <dbReference type="SMART" id="SM00849"/>
    </source>
</evidence>
<keyword evidence="4" id="KW-0378">Hydrolase</keyword>
<gene>
    <name evidence="7" type="ORF">IF1G_10479</name>
</gene>
<dbReference type="OrthoDB" id="17458at2759"/>
<dbReference type="Gene3D" id="3.60.15.10">
    <property type="entry name" value="Ribonuclease Z/Hydroxyacylglutathione hydrolase-like"/>
    <property type="match status" value="1"/>
</dbReference>
<dbReference type="GO" id="GO:0016787">
    <property type="term" value="F:hydrolase activity"/>
    <property type="evidence" value="ECO:0007669"/>
    <property type="project" value="UniProtKB-KW"/>
</dbReference>
<comment type="caution">
    <text evidence="7">The sequence shown here is derived from an EMBL/GenBank/DDBJ whole genome shotgun (WGS) entry which is preliminary data.</text>
</comment>
<evidence type="ECO:0000313" key="8">
    <source>
        <dbReference type="Proteomes" id="UP000315783"/>
    </source>
</evidence>
<dbReference type="CDD" id="cd07722">
    <property type="entry name" value="LACTB2-like_MBL-fold"/>
    <property type="match status" value="1"/>
</dbReference>
<evidence type="ECO:0000313" key="7">
    <source>
        <dbReference type="EMBL" id="TQV90958.1"/>
    </source>
</evidence>
<dbReference type="InterPro" id="IPR036388">
    <property type="entry name" value="WH-like_DNA-bd_sf"/>
</dbReference>
<dbReference type="GO" id="GO:0046872">
    <property type="term" value="F:metal ion binding"/>
    <property type="evidence" value="ECO:0007669"/>
    <property type="project" value="UniProtKB-KW"/>
</dbReference>
<dbReference type="SUPFAM" id="SSF56281">
    <property type="entry name" value="Metallo-hydrolase/oxidoreductase"/>
    <property type="match status" value="1"/>
</dbReference>
<accession>A0A545UNB8</accession>
<dbReference type="InterPro" id="IPR047921">
    <property type="entry name" value="LACTB2-like_MBL-fold"/>
</dbReference>
<evidence type="ECO:0000256" key="3">
    <source>
        <dbReference type="ARBA" id="ARBA00022723"/>
    </source>
</evidence>
<dbReference type="STRING" id="43265.A0A545UNB8"/>
<proteinExistence type="inferred from homology"/>